<organism evidence="1 2">
    <name type="scientific">Candidatus Caccopulliclostridium gallistercoris</name>
    <dbReference type="NCBI Taxonomy" id="2840719"/>
    <lineage>
        <taxon>Bacteria</taxon>
        <taxon>Bacillati</taxon>
        <taxon>Bacillota</taxon>
        <taxon>Clostridia</taxon>
        <taxon>Candidatus Caccopulliclostridium</taxon>
    </lineage>
</organism>
<dbReference type="Proteomes" id="UP000886861">
    <property type="component" value="Unassembled WGS sequence"/>
</dbReference>
<dbReference type="Gene3D" id="3.60.15.10">
    <property type="entry name" value="Ribonuclease Z/Hydroxyacylglutathione hydrolase-like"/>
    <property type="match status" value="1"/>
</dbReference>
<reference evidence="1" key="2">
    <citation type="journal article" date="2021" name="PeerJ">
        <title>Extensive microbial diversity within the chicken gut microbiome revealed by metagenomics and culture.</title>
        <authorList>
            <person name="Gilroy R."/>
            <person name="Ravi A."/>
            <person name="Getino M."/>
            <person name="Pursley I."/>
            <person name="Horton D.L."/>
            <person name="Alikhan N.F."/>
            <person name="Baker D."/>
            <person name="Gharbi K."/>
            <person name="Hall N."/>
            <person name="Watson M."/>
            <person name="Adriaenssens E.M."/>
            <person name="Foster-Nyarko E."/>
            <person name="Jarju S."/>
            <person name="Secka A."/>
            <person name="Antonio M."/>
            <person name="Oren A."/>
            <person name="Chaudhuri R.R."/>
            <person name="La Ragione R."/>
            <person name="Hildebrand F."/>
            <person name="Pallen M.J."/>
        </authorList>
    </citation>
    <scope>NUCLEOTIDE SEQUENCE</scope>
    <source>
        <strain evidence="1">CHK186-9395</strain>
    </source>
</reference>
<dbReference type="Pfam" id="PF23023">
    <property type="entry name" value="Anti-Pycsar_Apyc1"/>
    <property type="match status" value="1"/>
</dbReference>
<accession>A0A9D1NEJ2</accession>
<sequence length="253" mass="28827">MSQTLKFLGRGSAFNKTEVNNSAYFKKGSVLVLIDCGNGVLDAIKRSGIMKGVKKVYQIVTHCHNDHVADLPAFFDYCNDELKIKPYLLNTISLQGGKVEKLGLKEGRDFNFVEPLSKNFKWVNVLLVPHAKDMDSCALEINFNNKKIFYSGDCSNIPFDIPNYDEYYLDCSESGNKLHMDIKKVKEIIKKNKIKKQQVFLMHMESQRMLEIAREEGLKVVETVVAPEKTKISNIKKELPKEAKKVKEGEQSK</sequence>
<gene>
    <name evidence="1" type="ORF">IAA62_03915</name>
</gene>
<name>A0A9D1NEJ2_9FIRM</name>
<reference evidence="1" key="1">
    <citation type="submission" date="2020-10" db="EMBL/GenBank/DDBJ databases">
        <authorList>
            <person name="Gilroy R."/>
        </authorList>
    </citation>
    <scope>NUCLEOTIDE SEQUENCE</scope>
    <source>
        <strain evidence="1">CHK186-9395</strain>
    </source>
</reference>
<evidence type="ECO:0008006" key="3">
    <source>
        <dbReference type="Google" id="ProtNLM"/>
    </source>
</evidence>
<dbReference type="SUPFAM" id="SSF56281">
    <property type="entry name" value="Metallo-hydrolase/oxidoreductase"/>
    <property type="match status" value="1"/>
</dbReference>
<evidence type="ECO:0000313" key="2">
    <source>
        <dbReference type="Proteomes" id="UP000886861"/>
    </source>
</evidence>
<proteinExistence type="predicted"/>
<protein>
    <recommendedName>
        <fullName evidence="3">MBL fold metallo-hydrolase</fullName>
    </recommendedName>
</protein>
<dbReference type="AlphaFoldDB" id="A0A9D1NEJ2"/>
<dbReference type="InterPro" id="IPR036866">
    <property type="entry name" value="RibonucZ/Hydroxyglut_hydro"/>
</dbReference>
<evidence type="ECO:0000313" key="1">
    <source>
        <dbReference type="EMBL" id="HIV01678.1"/>
    </source>
</evidence>
<comment type="caution">
    <text evidence="1">The sequence shown here is derived from an EMBL/GenBank/DDBJ whole genome shotgun (WGS) entry which is preliminary data.</text>
</comment>
<dbReference type="EMBL" id="DVOJ01000014">
    <property type="protein sequence ID" value="HIV01678.1"/>
    <property type="molecule type" value="Genomic_DNA"/>
</dbReference>